<reference evidence="6 7" key="1">
    <citation type="submission" date="2019-08" db="EMBL/GenBank/DDBJ databases">
        <title>Pelomicrobium methylotrophicum gen. nov., sp. nov. a moderately thermophilic, facultatively anaerobic, lithoautotrophic and methylotrophic bacterium isolated from a terrestrial mud volcano.</title>
        <authorList>
            <person name="Slobodkina G.B."/>
            <person name="Merkel A.Y."/>
            <person name="Slobodkin A.I."/>
        </authorList>
    </citation>
    <scope>NUCLEOTIDE SEQUENCE [LARGE SCALE GENOMIC DNA]</scope>
    <source>
        <strain evidence="6 7">SM250</strain>
    </source>
</reference>
<dbReference type="PANTHER" id="PTHR10283:SF82">
    <property type="entry name" value="SOLUTE CARRIER FAMILY 13 MEMBER 2"/>
    <property type="match status" value="1"/>
</dbReference>
<organism evidence="6 7">
    <name type="scientific">Pelomicrobium methylotrophicum</name>
    <dbReference type="NCBI Taxonomy" id="2602750"/>
    <lineage>
        <taxon>Bacteria</taxon>
        <taxon>Pseudomonadati</taxon>
        <taxon>Pseudomonadota</taxon>
        <taxon>Hydrogenophilia</taxon>
        <taxon>Hydrogenophilia incertae sedis</taxon>
        <taxon>Pelomicrobium</taxon>
    </lineage>
</organism>
<dbReference type="InParanoid" id="A0A5C7EYX2"/>
<protein>
    <submittedName>
        <fullName evidence="6">DASS family sodium-coupled anion symporter</fullName>
    </submittedName>
</protein>
<keyword evidence="4 5" id="KW-0472">Membrane</keyword>
<feature type="transmembrane region" description="Helical" evidence="5">
    <location>
        <begin position="298"/>
        <end position="315"/>
    </location>
</feature>
<accession>A0A5C7EYX2</accession>
<dbReference type="InterPro" id="IPR001898">
    <property type="entry name" value="SLC13A/DASS"/>
</dbReference>
<feature type="transmembrane region" description="Helical" evidence="5">
    <location>
        <begin position="381"/>
        <end position="400"/>
    </location>
</feature>
<evidence type="ECO:0000256" key="1">
    <source>
        <dbReference type="ARBA" id="ARBA00004141"/>
    </source>
</evidence>
<feature type="transmembrane region" description="Helical" evidence="5">
    <location>
        <begin position="447"/>
        <end position="465"/>
    </location>
</feature>
<feature type="transmembrane region" description="Helical" evidence="5">
    <location>
        <begin position="153"/>
        <end position="171"/>
    </location>
</feature>
<feature type="transmembrane region" description="Helical" evidence="5">
    <location>
        <begin position="321"/>
        <end position="340"/>
    </location>
</feature>
<dbReference type="OrthoDB" id="5460483at2"/>
<feature type="transmembrane region" description="Helical" evidence="5">
    <location>
        <begin position="206"/>
        <end position="226"/>
    </location>
</feature>
<dbReference type="GO" id="GO:0008514">
    <property type="term" value="F:organic anion transmembrane transporter activity"/>
    <property type="evidence" value="ECO:0007669"/>
    <property type="project" value="UniProtKB-ARBA"/>
</dbReference>
<dbReference type="FunCoup" id="A0A5C7EYX2">
    <property type="interactions" value="251"/>
</dbReference>
<feature type="transmembrane region" description="Helical" evidence="5">
    <location>
        <begin position="352"/>
        <end position="375"/>
    </location>
</feature>
<dbReference type="GO" id="GO:0005886">
    <property type="term" value="C:plasma membrane"/>
    <property type="evidence" value="ECO:0007669"/>
    <property type="project" value="TreeGrafter"/>
</dbReference>
<feature type="transmembrane region" description="Helical" evidence="5">
    <location>
        <begin position="246"/>
        <end position="267"/>
    </location>
</feature>
<comment type="subcellular location">
    <subcellularLocation>
        <location evidence="1">Membrane</location>
        <topology evidence="1">Multi-pass membrane protein</topology>
    </subcellularLocation>
</comment>
<feature type="transmembrane region" description="Helical" evidence="5">
    <location>
        <begin position="114"/>
        <end position="132"/>
    </location>
</feature>
<evidence type="ECO:0000313" key="7">
    <source>
        <dbReference type="Proteomes" id="UP000321201"/>
    </source>
</evidence>
<evidence type="ECO:0000256" key="2">
    <source>
        <dbReference type="ARBA" id="ARBA00022692"/>
    </source>
</evidence>
<dbReference type="EMBL" id="VPFL01000007">
    <property type="protein sequence ID" value="TXF12292.1"/>
    <property type="molecule type" value="Genomic_DNA"/>
</dbReference>
<feature type="transmembrane region" description="Helical" evidence="5">
    <location>
        <begin position="477"/>
        <end position="497"/>
    </location>
</feature>
<dbReference type="Proteomes" id="UP000321201">
    <property type="component" value="Unassembled WGS sequence"/>
</dbReference>
<dbReference type="AlphaFoldDB" id="A0A5C7EYX2"/>
<feature type="transmembrane region" description="Helical" evidence="5">
    <location>
        <begin position="38"/>
        <end position="56"/>
    </location>
</feature>
<keyword evidence="7" id="KW-1185">Reference proteome</keyword>
<evidence type="ECO:0000256" key="5">
    <source>
        <dbReference type="SAM" id="Phobius"/>
    </source>
</evidence>
<keyword evidence="3 5" id="KW-1133">Transmembrane helix</keyword>
<evidence type="ECO:0000256" key="3">
    <source>
        <dbReference type="ARBA" id="ARBA00022989"/>
    </source>
</evidence>
<name>A0A5C7EYX2_9PROT</name>
<gene>
    <name evidence="6" type="ORF">FR698_06615</name>
</gene>
<evidence type="ECO:0000313" key="6">
    <source>
        <dbReference type="EMBL" id="TXF12292.1"/>
    </source>
</evidence>
<dbReference type="Pfam" id="PF00939">
    <property type="entry name" value="Na_sulph_symp"/>
    <property type="match status" value="1"/>
</dbReference>
<dbReference type="PANTHER" id="PTHR10283">
    <property type="entry name" value="SOLUTE CARRIER FAMILY 13 MEMBER"/>
    <property type="match status" value="1"/>
</dbReference>
<evidence type="ECO:0000256" key="4">
    <source>
        <dbReference type="ARBA" id="ARBA00023136"/>
    </source>
</evidence>
<dbReference type="NCBIfam" id="TIGR00785">
    <property type="entry name" value="dass"/>
    <property type="match status" value="1"/>
</dbReference>
<proteinExistence type="predicted"/>
<sequence length="514" mass="56240">MQRAETGLGGGALGSGPVNWLAELRENIRATGRDPGKVLLGFFLAWGLFFFILKVMPAPEGLPPAGQATLAVMIWACTMWIFEAIPVGISGVLIPMLLVMTGAVTPFPKAASGFTTPVVFLCLSAFIFAAIMQAAGLDRRIALSMLHRMKVKTVNGVIWAMFAVNFVLSFIIPAANARAATLLPVINGITSLFGDSKEEQNGKKAIVIQTLVYGSMISGMCILTAHLPNLVLVGLFEKQLGLRLSYVDWFLLQWPYLGMFVLTQWWVQFYFKTRHVGVQGGAQAVEQRYQELPRTSRSEWLILLVFTIVAVLWLTEDLHKIKSHLSALMGLSLLFIPGLFGFKWKEIQDRTIWGTLLLLAGALSMSEAMSVSGLAQWLSDVIHPIAEGHAWWMVLLILMVGTHIIRLGMLSNIAAITMLAPVLLALAPKLGLHPVAFTMLVSDTDTFAYILPTQITAAVIAYSTGTFTTLDYLKVGWVSVIIAIAYGIGVMAPWYAFMGIPVWDPTAPWPFGKA</sequence>
<keyword evidence="2 5" id="KW-0812">Transmembrane</keyword>
<comment type="caution">
    <text evidence="6">The sequence shown here is derived from an EMBL/GenBank/DDBJ whole genome shotgun (WGS) entry which is preliminary data.</text>
</comment>
<dbReference type="GO" id="GO:1905039">
    <property type="term" value="P:carboxylic acid transmembrane transport"/>
    <property type="evidence" value="ECO:0007669"/>
    <property type="project" value="UniProtKB-ARBA"/>
</dbReference>